<dbReference type="AlphaFoldDB" id="A0A9W8ITW1"/>
<dbReference type="OrthoDB" id="3542212at2759"/>
<evidence type="ECO:0008006" key="4">
    <source>
        <dbReference type="Google" id="ProtNLM"/>
    </source>
</evidence>
<accession>A0A9W8ITW1</accession>
<protein>
    <recommendedName>
        <fullName evidence="4">ABM domain-containing protein</fullName>
    </recommendedName>
</protein>
<comment type="caution">
    <text evidence="2">The sequence shown here is derived from an EMBL/GenBank/DDBJ whole genome shotgun (WGS) entry which is preliminary data.</text>
</comment>
<organism evidence="2 3">
    <name type="scientific">Candolleomyces eurysporus</name>
    <dbReference type="NCBI Taxonomy" id="2828524"/>
    <lineage>
        <taxon>Eukaryota</taxon>
        <taxon>Fungi</taxon>
        <taxon>Dikarya</taxon>
        <taxon>Basidiomycota</taxon>
        <taxon>Agaricomycotina</taxon>
        <taxon>Agaricomycetes</taxon>
        <taxon>Agaricomycetidae</taxon>
        <taxon>Agaricales</taxon>
        <taxon>Agaricineae</taxon>
        <taxon>Psathyrellaceae</taxon>
        <taxon>Candolleomyces</taxon>
    </lineage>
</organism>
<dbReference type="SUPFAM" id="SSF54909">
    <property type="entry name" value="Dimeric alpha+beta barrel"/>
    <property type="match status" value="1"/>
</dbReference>
<proteinExistence type="predicted"/>
<feature type="region of interest" description="Disordered" evidence="1">
    <location>
        <begin position="114"/>
        <end position="161"/>
    </location>
</feature>
<dbReference type="PANTHER" id="PTHR42052">
    <property type="entry name" value="ABM DOMAIN-CONTAINING PROTEIN"/>
    <property type="match status" value="1"/>
</dbReference>
<dbReference type="Proteomes" id="UP001140091">
    <property type="component" value="Unassembled WGS sequence"/>
</dbReference>
<reference evidence="2" key="1">
    <citation type="submission" date="2022-06" db="EMBL/GenBank/DDBJ databases">
        <title>Genome Sequence of Candolleomyces eurysporus.</title>
        <authorList>
            <person name="Buettner E."/>
        </authorList>
    </citation>
    <scope>NUCLEOTIDE SEQUENCE</scope>
    <source>
        <strain evidence="2">VTCC 930004</strain>
    </source>
</reference>
<evidence type="ECO:0000313" key="3">
    <source>
        <dbReference type="Proteomes" id="UP001140091"/>
    </source>
</evidence>
<dbReference type="Gene3D" id="3.30.70.100">
    <property type="match status" value="1"/>
</dbReference>
<name>A0A9W8ITW1_9AGAR</name>
<evidence type="ECO:0000256" key="1">
    <source>
        <dbReference type="SAM" id="MobiDB-lite"/>
    </source>
</evidence>
<gene>
    <name evidence="2" type="ORF">H1R20_g15353</name>
</gene>
<dbReference type="EMBL" id="JANBPK010001555">
    <property type="protein sequence ID" value="KAJ2921739.1"/>
    <property type="molecule type" value="Genomic_DNA"/>
</dbReference>
<evidence type="ECO:0000313" key="2">
    <source>
        <dbReference type="EMBL" id="KAJ2921739.1"/>
    </source>
</evidence>
<feature type="compositionally biased region" description="Basic and acidic residues" evidence="1">
    <location>
        <begin position="150"/>
        <end position="161"/>
    </location>
</feature>
<dbReference type="InterPro" id="IPR011008">
    <property type="entry name" value="Dimeric_a/b-barrel"/>
</dbReference>
<sequence>MLTITEFASLKLKAPYKVTSDPLPELFTLVRERQSAWSSYPLLYFTDTSDKSIVHILSGWDSVSAHEEWIKSDGNQDLLKRFASYLEDVTLRHLDVTFDKDKFDVPYIVYRNTAEGTEPNGEEADGLSTRTVSGQDLEHPDSGSHSLTFLEERPSYSNGEDKILERVYADHSSQS</sequence>
<keyword evidence="3" id="KW-1185">Reference proteome</keyword>
<dbReference type="PANTHER" id="PTHR42052:SF1">
    <property type="entry name" value="ABM DOMAIN-CONTAINING PROTEIN"/>
    <property type="match status" value="1"/>
</dbReference>
<feature type="non-terminal residue" evidence="2">
    <location>
        <position position="175"/>
    </location>
</feature>